<comment type="caution">
    <text evidence="1">The sequence shown here is derived from an EMBL/GenBank/DDBJ whole genome shotgun (WGS) entry which is preliminary data.</text>
</comment>
<dbReference type="SUPFAM" id="SSF53098">
    <property type="entry name" value="Ribonuclease H-like"/>
    <property type="match status" value="1"/>
</dbReference>
<gene>
    <name evidence="1" type="ORF">V7S43_002089</name>
</gene>
<dbReference type="EMBL" id="JBIMZQ010000003">
    <property type="protein sequence ID" value="KAL3672799.1"/>
    <property type="molecule type" value="Genomic_DNA"/>
</dbReference>
<protein>
    <recommendedName>
        <fullName evidence="3">DUF659 domain-containing protein</fullName>
    </recommendedName>
</protein>
<reference evidence="1 2" key="1">
    <citation type="submission" date="2024-09" db="EMBL/GenBank/DDBJ databases">
        <title>Genome sequencing and assembly of Phytophthora oleae, isolate VK10A, causative agent of rot of olive drupes.</title>
        <authorList>
            <person name="Conti Taguali S."/>
            <person name="Riolo M."/>
            <person name="La Spada F."/>
            <person name="Cacciola S.O."/>
            <person name="Dionisio G."/>
        </authorList>
    </citation>
    <scope>NUCLEOTIDE SEQUENCE [LARGE SCALE GENOMIC DNA]</scope>
    <source>
        <strain evidence="1 2">VK10A</strain>
    </source>
</reference>
<evidence type="ECO:0008006" key="3">
    <source>
        <dbReference type="Google" id="ProtNLM"/>
    </source>
</evidence>
<proteinExistence type="predicted"/>
<dbReference type="InterPro" id="IPR012337">
    <property type="entry name" value="RNaseH-like_sf"/>
</dbReference>
<evidence type="ECO:0000313" key="1">
    <source>
        <dbReference type="EMBL" id="KAL3672799.1"/>
    </source>
</evidence>
<name>A0ABD3G6P7_9STRA</name>
<sequence length="318" mass="35979">MLQRVTVNPKASVLAPATYRMQLDAEFNDFRRKTKNLLLQELTVARRSPFLNLHHDGWTTGSGKTGVVGISVRFIDESWCFRTIALLATMSNGSHSSMRMKTLISSRIRDLYDIDIDAMSQFTVSDTAAVARKISRLFEDSVQTDCSMHTLNLCLLYAMGMREHIETFMKKDETTGEMRKVRRVCTSGWAFPEGAARIKKVRAINNYFNSPQRAGRFAKVPQQYGLPQLACIVDCDTRVGSTVTLFTRSIVNITALRCYFEQCQGDDDPAVFNKLSCENWHLLAEMKAIVRAMANLVRAEVQRDDLLSSELTVLIKII</sequence>
<accession>A0ABD3G6P7</accession>
<dbReference type="AlphaFoldDB" id="A0ABD3G6P7"/>
<keyword evidence="2" id="KW-1185">Reference proteome</keyword>
<evidence type="ECO:0000313" key="2">
    <source>
        <dbReference type="Proteomes" id="UP001632037"/>
    </source>
</evidence>
<organism evidence="1 2">
    <name type="scientific">Phytophthora oleae</name>
    <dbReference type="NCBI Taxonomy" id="2107226"/>
    <lineage>
        <taxon>Eukaryota</taxon>
        <taxon>Sar</taxon>
        <taxon>Stramenopiles</taxon>
        <taxon>Oomycota</taxon>
        <taxon>Peronosporomycetes</taxon>
        <taxon>Peronosporales</taxon>
        <taxon>Peronosporaceae</taxon>
        <taxon>Phytophthora</taxon>
    </lineage>
</organism>
<dbReference type="Proteomes" id="UP001632037">
    <property type="component" value="Unassembled WGS sequence"/>
</dbReference>